<organism evidence="2 3">
    <name type="scientific">Trichoglossum hirsutum</name>
    <dbReference type="NCBI Taxonomy" id="265104"/>
    <lineage>
        <taxon>Eukaryota</taxon>
        <taxon>Fungi</taxon>
        <taxon>Dikarya</taxon>
        <taxon>Ascomycota</taxon>
        <taxon>Pezizomycotina</taxon>
        <taxon>Geoglossomycetes</taxon>
        <taxon>Geoglossales</taxon>
        <taxon>Geoglossaceae</taxon>
        <taxon>Trichoglossum</taxon>
    </lineage>
</organism>
<feature type="non-terminal residue" evidence="2">
    <location>
        <position position="381"/>
    </location>
</feature>
<feature type="compositionally biased region" description="Low complexity" evidence="1">
    <location>
        <begin position="142"/>
        <end position="165"/>
    </location>
</feature>
<feature type="region of interest" description="Disordered" evidence="1">
    <location>
        <begin position="122"/>
        <end position="210"/>
    </location>
</feature>
<keyword evidence="3" id="KW-1185">Reference proteome</keyword>
<feature type="region of interest" description="Disordered" evidence="1">
    <location>
        <begin position="331"/>
        <end position="381"/>
    </location>
</feature>
<dbReference type="Proteomes" id="UP000750711">
    <property type="component" value="Unassembled WGS sequence"/>
</dbReference>
<gene>
    <name evidence="2" type="ORF">GP486_004547</name>
</gene>
<name>A0A9P8RNY0_9PEZI</name>
<evidence type="ECO:0000313" key="2">
    <source>
        <dbReference type="EMBL" id="KAH0558818.1"/>
    </source>
</evidence>
<protein>
    <submittedName>
        <fullName evidence="2">Uncharacterized protein</fullName>
    </submittedName>
</protein>
<evidence type="ECO:0000256" key="1">
    <source>
        <dbReference type="SAM" id="MobiDB-lite"/>
    </source>
</evidence>
<accession>A0A9P8RNY0</accession>
<sequence>MPGMNMDPMAMSQGMYGGGFGGQGMSMGGMNMGMGMGFGGGQGGYDGWNGQSTWDGSHDKFNPNTSGSNTGGMVGDFGANSGYHPAAGGYNLQSHGNYSQMHQPQYQNNDYQDSIQGQGYFPRGSRGHGRGFSYGDRGRGGYSYSYDGNNAPFQQQLPPQYLQQPGDQVHHRRGFGNETNLLPNGTDDTSSPHAAGSVTPKGPRSADSGVEYEMSEVKSEAKTLVETIADTSSSETSKQAKDAEISRLEKSIAEPAAAIPEVIATTTTTTTTTTAAVADSANRESTAPPTKGFAPPLAPISAYQGEHQQDPAGRGRGVNVLRGPYRGGGEFKGNYRGRGGGFWPAGPGGAAGHSPNQSTPTSQFPIAAPTEPKLAQGLGVP</sequence>
<feature type="compositionally biased region" description="Polar residues" evidence="1">
    <location>
        <begin position="177"/>
        <end position="192"/>
    </location>
</feature>
<feature type="region of interest" description="Disordered" evidence="1">
    <location>
        <begin position="274"/>
        <end position="298"/>
    </location>
</feature>
<reference evidence="2" key="1">
    <citation type="submission" date="2021-03" db="EMBL/GenBank/DDBJ databases">
        <title>Comparative genomics and phylogenomic investigation of the class Geoglossomycetes provide insights into ecological specialization and systematics.</title>
        <authorList>
            <person name="Melie T."/>
            <person name="Pirro S."/>
            <person name="Miller A.N."/>
            <person name="Quandt A."/>
        </authorList>
    </citation>
    <scope>NUCLEOTIDE SEQUENCE</scope>
    <source>
        <strain evidence="2">CAQ_001_2017</strain>
    </source>
</reference>
<feature type="compositionally biased region" description="Polar residues" evidence="1">
    <location>
        <begin position="354"/>
        <end position="364"/>
    </location>
</feature>
<proteinExistence type="predicted"/>
<evidence type="ECO:0000313" key="3">
    <source>
        <dbReference type="Proteomes" id="UP000750711"/>
    </source>
</evidence>
<dbReference type="EMBL" id="JAGHQM010000730">
    <property type="protein sequence ID" value="KAH0558818.1"/>
    <property type="molecule type" value="Genomic_DNA"/>
</dbReference>
<dbReference type="AlphaFoldDB" id="A0A9P8RNY0"/>
<comment type="caution">
    <text evidence="2">The sequence shown here is derived from an EMBL/GenBank/DDBJ whole genome shotgun (WGS) entry which is preliminary data.</text>
</comment>
<feature type="compositionally biased region" description="Gly residues" evidence="1">
    <location>
        <begin position="331"/>
        <end position="351"/>
    </location>
</feature>